<evidence type="ECO:0000313" key="3">
    <source>
        <dbReference type="Proteomes" id="UP000265520"/>
    </source>
</evidence>
<dbReference type="Pfam" id="PF00078">
    <property type="entry name" value="RVT_1"/>
    <property type="match status" value="1"/>
</dbReference>
<feature type="non-terminal residue" evidence="2">
    <location>
        <position position="1"/>
    </location>
</feature>
<feature type="domain" description="Reverse transcriptase" evidence="1">
    <location>
        <begin position="1"/>
        <end position="146"/>
    </location>
</feature>
<reference evidence="2 3" key="1">
    <citation type="journal article" date="2018" name="Front. Plant Sci.">
        <title>Red Clover (Trifolium pratense) and Zigzag Clover (T. medium) - A Picture of Genomic Similarities and Differences.</title>
        <authorList>
            <person name="Dluhosova J."/>
            <person name="Istvanek J."/>
            <person name="Nedelnik J."/>
            <person name="Repkova J."/>
        </authorList>
    </citation>
    <scope>NUCLEOTIDE SEQUENCE [LARGE SCALE GENOMIC DNA]</scope>
    <source>
        <strain evidence="3">cv. 10/8</strain>
        <tissue evidence="2">Leaf</tissue>
    </source>
</reference>
<accession>A0A392PCQ6</accession>
<dbReference type="PANTHER" id="PTHR31635:SF196">
    <property type="entry name" value="REVERSE TRANSCRIPTASE DOMAIN-CONTAINING PROTEIN-RELATED"/>
    <property type="match status" value="1"/>
</dbReference>
<protein>
    <submittedName>
        <fullName evidence="2">RNA-directed DNA polymerase (Reverse transcriptase)</fullName>
    </submittedName>
</protein>
<feature type="non-terminal residue" evidence="2">
    <location>
        <position position="146"/>
    </location>
</feature>
<keyword evidence="2" id="KW-0695">RNA-directed DNA polymerase</keyword>
<dbReference type="GO" id="GO:0003964">
    <property type="term" value="F:RNA-directed DNA polymerase activity"/>
    <property type="evidence" value="ECO:0007669"/>
    <property type="project" value="UniProtKB-KW"/>
</dbReference>
<dbReference type="InterPro" id="IPR000477">
    <property type="entry name" value="RT_dom"/>
</dbReference>
<dbReference type="PANTHER" id="PTHR31635">
    <property type="entry name" value="REVERSE TRANSCRIPTASE DOMAIN-CONTAINING PROTEIN-RELATED"/>
    <property type="match status" value="1"/>
</dbReference>
<keyword evidence="2" id="KW-0808">Transferase</keyword>
<dbReference type="AlphaFoldDB" id="A0A392PCQ6"/>
<sequence>RNIVEGKVAVNEVIDYEKKSHQSCIILKVDFEKAYDSVDWGFLEYILPRFGFCDKWRAWMQACVCSDNMSVLVNGCPTEEINIKRGLKQGYPLAPHLFLLVAERLGALMRKVVEIERFKPFHIGRDGVPVSLLQYADDTLCIGEAP</sequence>
<dbReference type="PROSITE" id="PS50878">
    <property type="entry name" value="RT_POL"/>
    <property type="match status" value="1"/>
</dbReference>
<dbReference type="Proteomes" id="UP000265520">
    <property type="component" value="Unassembled WGS sequence"/>
</dbReference>
<organism evidence="2 3">
    <name type="scientific">Trifolium medium</name>
    <dbReference type="NCBI Taxonomy" id="97028"/>
    <lineage>
        <taxon>Eukaryota</taxon>
        <taxon>Viridiplantae</taxon>
        <taxon>Streptophyta</taxon>
        <taxon>Embryophyta</taxon>
        <taxon>Tracheophyta</taxon>
        <taxon>Spermatophyta</taxon>
        <taxon>Magnoliopsida</taxon>
        <taxon>eudicotyledons</taxon>
        <taxon>Gunneridae</taxon>
        <taxon>Pentapetalae</taxon>
        <taxon>rosids</taxon>
        <taxon>fabids</taxon>
        <taxon>Fabales</taxon>
        <taxon>Fabaceae</taxon>
        <taxon>Papilionoideae</taxon>
        <taxon>50 kb inversion clade</taxon>
        <taxon>NPAAA clade</taxon>
        <taxon>Hologalegina</taxon>
        <taxon>IRL clade</taxon>
        <taxon>Trifolieae</taxon>
        <taxon>Trifolium</taxon>
    </lineage>
</organism>
<keyword evidence="3" id="KW-1185">Reference proteome</keyword>
<name>A0A392PCQ6_9FABA</name>
<proteinExistence type="predicted"/>
<evidence type="ECO:0000313" key="2">
    <source>
        <dbReference type="EMBL" id="MCI09878.1"/>
    </source>
</evidence>
<evidence type="ECO:0000259" key="1">
    <source>
        <dbReference type="PROSITE" id="PS50878"/>
    </source>
</evidence>
<keyword evidence="2" id="KW-0548">Nucleotidyltransferase</keyword>
<comment type="caution">
    <text evidence="2">The sequence shown here is derived from an EMBL/GenBank/DDBJ whole genome shotgun (WGS) entry which is preliminary data.</text>
</comment>
<dbReference type="EMBL" id="LXQA010074193">
    <property type="protein sequence ID" value="MCI09878.1"/>
    <property type="molecule type" value="Genomic_DNA"/>
</dbReference>